<dbReference type="Proteomes" id="UP000233837">
    <property type="component" value="Unassembled WGS sequence"/>
</dbReference>
<keyword evidence="2" id="KW-1185">Reference proteome</keyword>
<sequence>MKLSKWFHLLDVGFESPVIPIWISFLKRRPHMFSPRILHAVGSLFGRPLKVDSATSVGSQPSVARVLVELDISKSYHSQIWLGPERSGYIQQLQMEVFTCELNRVVNQDSSGYANFISHLNSDLLASDFPGAPKVISSMFPNVCVMGPLVEVSVNLISPQALFARVEEEVRMQSDWLHGSS</sequence>
<organism evidence="1 2">
    <name type="scientific">Dendrobium catenatum</name>
    <dbReference type="NCBI Taxonomy" id="906689"/>
    <lineage>
        <taxon>Eukaryota</taxon>
        <taxon>Viridiplantae</taxon>
        <taxon>Streptophyta</taxon>
        <taxon>Embryophyta</taxon>
        <taxon>Tracheophyta</taxon>
        <taxon>Spermatophyta</taxon>
        <taxon>Magnoliopsida</taxon>
        <taxon>Liliopsida</taxon>
        <taxon>Asparagales</taxon>
        <taxon>Orchidaceae</taxon>
        <taxon>Epidendroideae</taxon>
        <taxon>Malaxideae</taxon>
        <taxon>Dendrobiinae</taxon>
        <taxon>Dendrobium</taxon>
    </lineage>
</organism>
<proteinExistence type="predicted"/>
<evidence type="ECO:0000313" key="1">
    <source>
        <dbReference type="EMBL" id="PKU77647.1"/>
    </source>
</evidence>
<accession>A0A2I0WPQ4</accession>
<reference evidence="1 2" key="1">
    <citation type="journal article" date="2016" name="Sci. Rep.">
        <title>The Dendrobium catenatum Lindl. genome sequence provides insights into polysaccharide synthase, floral development and adaptive evolution.</title>
        <authorList>
            <person name="Zhang G.Q."/>
            <person name="Xu Q."/>
            <person name="Bian C."/>
            <person name="Tsai W.C."/>
            <person name="Yeh C.M."/>
            <person name="Liu K.W."/>
            <person name="Yoshida K."/>
            <person name="Zhang L.S."/>
            <person name="Chang S.B."/>
            <person name="Chen F."/>
            <person name="Shi Y."/>
            <person name="Su Y.Y."/>
            <person name="Zhang Y.Q."/>
            <person name="Chen L.J."/>
            <person name="Yin Y."/>
            <person name="Lin M."/>
            <person name="Huang H."/>
            <person name="Deng H."/>
            <person name="Wang Z.W."/>
            <person name="Zhu S.L."/>
            <person name="Zhao X."/>
            <person name="Deng C."/>
            <person name="Niu S.C."/>
            <person name="Huang J."/>
            <person name="Wang M."/>
            <person name="Liu G.H."/>
            <person name="Yang H.J."/>
            <person name="Xiao X.J."/>
            <person name="Hsiao Y.Y."/>
            <person name="Wu W.L."/>
            <person name="Chen Y.Y."/>
            <person name="Mitsuda N."/>
            <person name="Ohme-Takagi M."/>
            <person name="Luo Y.B."/>
            <person name="Van de Peer Y."/>
            <person name="Liu Z.J."/>
        </authorList>
    </citation>
    <scope>NUCLEOTIDE SEQUENCE [LARGE SCALE GENOMIC DNA]</scope>
    <source>
        <tissue evidence="1">The whole plant</tissue>
    </source>
</reference>
<reference evidence="1 2" key="2">
    <citation type="journal article" date="2017" name="Nature">
        <title>The Apostasia genome and the evolution of orchids.</title>
        <authorList>
            <person name="Zhang G.Q."/>
            <person name="Liu K.W."/>
            <person name="Li Z."/>
            <person name="Lohaus R."/>
            <person name="Hsiao Y.Y."/>
            <person name="Niu S.C."/>
            <person name="Wang J.Y."/>
            <person name="Lin Y.C."/>
            <person name="Xu Q."/>
            <person name="Chen L.J."/>
            <person name="Yoshida K."/>
            <person name="Fujiwara S."/>
            <person name="Wang Z.W."/>
            <person name="Zhang Y.Q."/>
            <person name="Mitsuda N."/>
            <person name="Wang M."/>
            <person name="Liu G.H."/>
            <person name="Pecoraro L."/>
            <person name="Huang H.X."/>
            <person name="Xiao X.J."/>
            <person name="Lin M."/>
            <person name="Wu X.Y."/>
            <person name="Wu W.L."/>
            <person name="Chen Y.Y."/>
            <person name="Chang S.B."/>
            <person name="Sakamoto S."/>
            <person name="Ohme-Takagi M."/>
            <person name="Yagi M."/>
            <person name="Zeng S.J."/>
            <person name="Shen C.Y."/>
            <person name="Yeh C.M."/>
            <person name="Luo Y.B."/>
            <person name="Tsai W.C."/>
            <person name="Van de Peer Y."/>
            <person name="Liu Z.J."/>
        </authorList>
    </citation>
    <scope>NUCLEOTIDE SEQUENCE [LARGE SCALE GENOMIC DNA]</scope>
    <source>
        <tissue evidence="1">The whole plant</tissue>
    </source>
</reference>
<dbReference type="AlphaFoldDB" id="A0A2I0WPQ4"/>
<dbReference type="PANTHER" id="PTHR31286:SF179">
    <property type="entry name" value="RNASE H TYPE-1 DOMAIN-CONTAINING PROTEIN"/>
    <property type="match status" value="1"/>
</dbReference>
<dbReference type="InterPro" id="IPR040256">
    <property type="entry name" value="At4g02000-like"/>
</dbReference>
<dbReference type="EMBL" id="KZ502490">
    <property type="protein sequence ID" value="PKU77647.1"/>
    <property type="molecule type" value="Genomic_DNA"/>
</dbReference>
<protein>
    <submittedName>
        <fullName evidence="1">Uncharacterized protein</fullName>
    </submittedName>
</protein>
<name>A0A2I0WPQ4_9ASPA</name>
<evidence type="ECO:0000313" key="2">
    <source>
        <dbReference type="Proteomes" id="UP000233837"/>
    </source>
</evidence>
<gene>
    <name evidence="1" type="ORF">MA16_Dca013439</name>
</gene>
<dbReference type="PANTHER" id="PTHR31286">
    <property type="entry name" value="GLYCINE-RICH CELL WALL STRUCTURAL PROTEIN 1.8-LIKE"/>
    <property type="match status" value="1"/>
</dbReference>